<sequence>MSKKLTKRRAIGSKKKKGKYSFWELREKQSEGRMQLGWSPKTVNVSKYEGLLIIPGLANCVPFIQSASRQIFSPSTKCVPWQCDQLLSPL</sequence>
<dbReference type="Proteomes" id="UP000479000">
    <property type="component" value="Unassembled WGS sequence"/>
</dbReference>
<accession>A0A6H5FVS9</accession>
<dbReference type="EMBL" id="CADCXU010000666">
    <property type="protein sequence ID" value="CAA9993521.1"/>
    <property type="molecule type" value="Genomic_DNA"/>
</dbReference>
<organism evidence="1 2">
    <name type="scientific">Nesidiocoris tenuis</name>
    <dbReference type="NCBI Taxonomy" id="355587"/>
    <lineage>
        <taxon>Eukaryota</taxon>
        <taxon>Metazoa</taxon>
        <taxon>Ecdysozoa</taxon>
        <taxon>Arthropoda</taxon>
        <taxon>Hexapoda</taxon>
        <taxon>Insecta</taxon>
        <taxon>Pterygota</taxon>
        <taxon>Neoptera</taxon>
        <taxon>Paraneoptera</taxon>
        <taxon>Hemiptera</taxon>
        <taxon>Heteroptera</taxon>
        <taxon>Panheteroptera</taxon>
        <taxon>Cimicomorpha</taxon>
        <taxon>Miridae</taxon>
        <taxon>Dicyphina</taxon>
        <taxon>Nesidiocoris</taxon>
    </lineage>
</organism>
<evidence type="ECO:0000313" key="1">
    <source>
        <dbReference type="EMBL" id="CAA9993521.1"/>
    </source>
</evidence>
<name>A0A6H5FVS9_9HEMI</name>
<protein>
    <submittedName>
        <fullName evidence="1">Uncharacterized protein</fullName>
    </submittedName>
</protein>
<evidence type="ECO:0000313" key="2">
    <source>
        <dbReference type="Proteomes" id="UP000479000"/>
    </source>
</evidence>
<feature type="non-terminal residue" evidence="1">
    <location>
        <position position="90"/>
    </location>
</feature>
<dbReference type="AlphaFoldDB" id="A0A6H5FVS9"/>
<gene>
    <name evidence="1" type="ORF">NTEN_LOCUS462</name>
</gene>
<keyword evidence="2" id="KW-1185">Reference proteome</keyword>
<proteinExistence type="predicted"/>
<reference evidence="1 2" key="1">
    <citation type="submission" date="2020-02" db="EMBL/GenBank/DDBJ databases">
        <authorList>
            <person name="Ferguson B K."/>
        </authorList>
    </citation>
    <scope>NUCLEOTIDE SEQUENCE [LARGE SCALE GENOMIC DNA]</scope>
</reference>